<comment type="subcellular location">
    <subcellularLocation>
        <location evidence="5">Endoplasmic reticulum membrane</location>
        <topology evidence="5">Multi-pass membrane protein</topology>
    </subcellularLocation>
    <subcellularLocation>
        <location evidence="1">Membrane</location>
        <topology evidence="1">Multi-pass membrane protein</topology>
    </subcellularLocation>
</comment>
<feature type="chain" id="PRO_5013096101" description="Endoplasmic reticulum transmembrane protein" evidence="6">
    <location>
        <begin position="20"/>
        <end position="113"/>
    </location>
</feature>
<dbReference type="RefSeq" id="XP_040726174.1">
    <property type="nucleotide sequence ID" value="XM_040867137.1"/>
</dbReference>
<feature type="non-terminal residue" evidence="8">
    <location>
        <position position="1"/>
    </location>
</feature>
<keyword evidence="9" id="KW-1185">Reference proteome</keyword>
<feature type="domain" description="BAP29/BAP31 transmembrane" evidence="7">
    <location>
        <begin position="1"/>
        <end position="107"/>
    </location>
</feature>
<gene>
    <name evidence="8" type="ORF">BCR37DRAFT_334267</name>
</gene>
<comment type="caution">
    <text evidence="8">The sequence shown here is derived from an EMBL/GenBank/DDBJ whole genome shotgun (WGS) entry which is preliminary data.</text>
</comment>
<evidence type="ECO:0000259" key="7">
    <source>
        <dbReference type="Pfam" id="PF05529"/>
    </source>
</evidence>
<dbReference type="OrthoDB" id="435607at2759"/>
<evidence type="ECO:0000313" key="8">
    <source>
        <dbReference type="EMBL" id="ORY83879.1"/>
    </source>
</evidence>
<dbReference type="STRING" id="56484.A0A1Y2FIW4"/>
<keyword evidence="6" id="KW-0732">Signal</keyword>
<dbReference type="GO" id="GO:0005789">
    <property type="term" value="C:endoplasmic reticulum membrane"/>
    <property type="evidence" value="ECO:0007669"/>
    <property type="project" value="UniProtKB-SubCell"/>
</dbReference>
<sequence length="113" mass="12623">LCIEMVLFVILVLPLRSKGRHMVINFLNNTLVASKLLHGFKISVIFVFVLFLDACRGVSKKAEVSSDLTMSDKLANAKLVSQRNLYLCGFSLFLAFALWRVEGLLEEIDGSSE</sequence>
<comment type="similarity">
    <text evidence="5">Belongs to the BCAP29/BCAP31 family.</text>
</comment>
<keyword evidence="2 5" id="KW-0812">Transmembrane</keyword>
<protein>
    <recommendedName>
        <fullName evidence="5">Endoplasmic reticulum transmembrane protein</fullName>
    </recommendedName>
</protein>
<feature type="non-terminal residue" evidence="8">
    <location>
        <position position="113"/>
    </location>
</feature>
<reference evidence="8 9" key="1">
    <citation type="submission" date="2016-07" db="EMBL/GenBank/DDBJ databases">
        <title>Pervasive Adenine N6-methylation of Active Genes in Fungi.</title>
        <authorList>
            <consortium name="DOE Joint Genome Institute"/>
            <person name="Mondo S.J."/>
            <person name="Dannebaum R.O."/>
            <person name="Kuo R.C."/>
            <person name="Labutti K."/>
            <person name="Haridas S."/>
            <person name="Kuo A."/>
            <person name="Salamov A."/>
            <person name="Ahrendt S.R."/>
            <person name="Lipzen A."/>
            <person name="Sullivan W."/>
            <person name="Andreopoulos W.B."/>
            <person name="Clum A."/>
            <person name="Lindquist E."/>
            <person name="Daum C."/>
            <person name="Ramamoorthy G.K."/>
            <person name="Gryganskyi A."/>
            <person name="Culley D."/>
            <person name="Magnuson J.K."/>
            <person name="James T.Y."/>
            <person name="O'Malley M.A."/>
            <person name="Stajich J.E."/>
            <person name="Spatafora J.W."/>
            <person name="Visel A."/>
            <person name="Grigoriev I.V."/>
        </authorList>
    </citation>
    <scope>NUCLEOTIDE SEQUENCE [LARGE SCALE GENOMIC DNA]</scope>
    <source>
        <strain evidence="8 9">12-1054</strain>
    </source>
</reference>
<feature type="transmembrane region" description="Helical" evidence="5">
    <location>
        <begin position="84"/>
        <end position="101"/>
    </location>
</feature>
<keyword evidence="4 5" id="KW-0472">Membrane</keyword>
<dbReference type="PANTHER" id="PTHR12701">
    <property type="entry name" value="BCR-ASSOCIATED PROTEIN, BAP"/>
    <property type="match status" value="1"/>
</dbReference>
<comment type="caution">
    <text evidence="5">Lacks conserved residue(s) required for the propagation of feature annotation.</text>
</comment>
<keyword evidence="5" id="KW-0931">ER-Golgi transport</keyword>
<dbReference type="GO" id="GO:0006886">
    <property type="term" value="P:intracellular protein transport"/>
    <property type="evidence" value="ECO:0007669"/>
    <property type="project" value="UniProtKB-UniRule"/>
</dbReference>
<name>A0A1Y2FIW4_PROLT</name>
<dbReference type="PANTHER" id="PTHR12701:SF20">
    <property type="entry name" value="ENDOPLASMIC RETICULUM TRANSMEMBRANE PROTEIN"/>
    <property type="match status" value="1"/>
</dbReference>
<organism evidence="8 9">
    <name type="scientific">Protomyces lactucae-debilis</name>
    <dbReference type="NCBI Taxonomy" id="2754530"/>
    <lineage>
        <taxon>Eukaryota</taxon>
        <taxon>Fungi</taxon>
        <taxon>Dikarya</taxon>
        <taxon>Ascomycota</taxon>
        <taxon>Taphrinomycotina</taxon>
        <taxon>Taphrinomycetes</taxon>
        <taxon>Taphrinales</taxon>
        <taxon>Protomycetaceae</taxon>
        <taxon>Protomyces</taxon>
    </lineage>
</organism>
<dbReference type="AlphaFoldDB" id="A0A1Y2FIW4"/>
<dbReference type="EMBL" id="MCFI01000007">
    <property type="protein sequence ID" value="ORY83879.1"/>
    <property type="molecule type" value="Genomic_DNA"/>
</dbReference>
<dbReference type="InterPro" id="IPR040463">
    <property type="entry name" value="BAP29/BAP31_N"/>
</dbReference>
<evidence type="ECO:0000256" key="5">
    <source>
        <dbReference type="RuleBase" id="RU367026"/>
    </source>
</evidence>
<evidence type="ECO:0000256" key="6">
    <source>
        <dbReference type="SAM" id="SignalP"/>
    </source>
</evidence>
<dbReference type="InterPro" id="IPR008417">
    <property type="entry name" value="BAP29/BAP31"/>
</dbReference>
<keyword evidence="3 5" id="KW-1133">Transmembrane helix</keyword>
<dbReference type="Proteomes" id="UP000193685">
    <property type="component" value="Unassembled WGS sequence"/>
</dbReference>
<dbReference type="GeneID" id="63783736"/>
<feature type="signal peptide" evidence="6">
    <location>
        <begin position="1"/>
        <end position="19"/>
    </location>
</feature>
<feature type="transmembrane region" description="Helical" evidence="5">
    <location>
        <begin position="33"/>
        <end position="52"/>
    </location>
</feature>
<evidence type="ECO:0000313" key="9">
    <source>
        <dbReference type="Proteomes" id="UP000193685"/>
    </source>
</evidence>
<evidence type="ECO:0000256" key="4">
    <source>
        <dbReference type="ARBA" id="ARBA00023136"/>
    </source>
</evidence>
<dbReference type="GO" id="GO:0006888">
    <property type="term" value="P:endoplasmic reticulum to Golgi vesicle-mediated transport"/>
    <property type="evidence" value="ECO:0007669"/>
    <property type="project" value="UniProtKB-UniRule"/>
</dbReference>
<evidence type="ECO:0000256" key="2">
    <source>
        <dbReference type="ARBA" id="ARBA00022692"/>
    </source>
</evidence>
<dbReference type="Pfam" id="PF05529">
    <property type="entry name" value="Bap31"/>
    <property type="match status" value="1"/>
</dbReference>
<keyword evidence="5" id="KW-0256">Endoplasmic reticulum</keyword>
<evidence type="ECO:0000256" key="1">
    <source>
        <dbReference type="ARBA" id="ARBA00004141"/>
    </source>
</evidence>
<proteinExistence type="inferred from homology"/>
<dbReference type="GO" id="GO:0070973">
    <property type="term" value="P:protein localization to endoplasmic reticulum exit site"/>
    <property type="evidence" value="ECO:0007669"/>
    <property type="project" value="UniProtKB-UniRule"/>
</dbReference>
<keyword evidence="5" id="KW-0813">Transport</keyword>
<comment type="function">
    <text evidence="5">May play a role in anterograde transport of membrane proteins from the endoplasmic reticulum to the Golgi.</text>
</comment>
<accession>A0A1Y2FIW4</accession>
<keyword evidence="8" id="KW-0675">Receptor</keyword>
<keyword evidence="5" id="KW-0653">Protein transport</keyword>
<evidence type="ECO:0000256" key="3">
    <source>
        <dbReference type="ARBA" id="ARBA00022989"/>
    </source>
</evidence>